<dbReference type="HOGENOM" id="CLU_1973014_0_0_1"/>
<protein>
    <submittedName>
        <fullName evidence="1">Uncharacterized protein</fullName>
    </submittedName>
</protein>
<accession>T1GD43</accession>
<dbReference type="EMBL" id="CAQQ02096916">
    <property type="status" value="NOT_ANNOTATED_CDS"/>
    <property type="molecule type" value="Genomic_DNA"/>
</dbReference>
<reference evidence="2" key="1">
    <citation type="submission" date="2013-02" db="EMBL/GenBank/DDBJ databases">
        <authorList>
            <person name="Hughes D."/>
        </authorList>
    </citation>
    <scope>NUCLEOTIDE SEQUENCE</scope>
    <source>
        <strain>Durham</strain>
        <strain evidence="2">NC isolate 2 -- Noor lab</strain>
    </source>
</reference>
<reference evidence="1" key="2">
    <citation type="submission" date="2015-06" db="UniProtKB">
        <authorList>
            <consortium name="EnsemblMetazoa"/>
        </authorList>
    </citation>
    <scope>IDENTIFICATION</scope>
</reference>
<name>T1GD43_MEGSC</name>
<evidence type="ECO:0000313" key="2">
    <source>
        <dbReference type="Proteomes" id="UP000015102"/>
    </source>
</evidence>
<sequence>MTNRLKWFVRLKCILCNIKKSDEKEGKDLNWGPYFKYKTIKAGHKILNGVDAAGGALANFFGITTPKYSSEIYFHEKDVEEEKRRREKNHLESANWLPNESNEVVVEEVTATIYLSLDMETNKVEQF</sequence>
<organism evidence="1 2">
    <name type="scientific">Megaselia scalaris</name>
    <name type="common">Humpbacked fly</name>
    <name type="synonym">Phora scalaris</name>
    <dbReference type="NCBI Taxonomy" id="36166"/>
    <lineage>
        <taxon>Eukaryota</taxon>
        <taxon>Metazoa</taxon>
        <taxon>Ecdysozoa</taxon>
        <taxon>Arthropoda</taxon>
        <taxon>Hexapoda</taxon>
        <taxon>Insecta</taxon>
        <taxon>Pterygota</taxon>
        <taxon>Neoptera</taxon>
        <taxon>Endopterygota</taxon>
        <taxon>Diptera</taxon>
        <taxon>Brachycera</taxon>
        <taxon>Muscomorpha</taxon>
        <taxon>Platypezoidea</taxon>
        <taxon>Phoridae</taxon>
        <taxon>Megaseliini</taxon>
        <taxon>Megaselia</taxon>
    </lineage>
</organism>
<dbReference type="Proteomes" id="UP000015102">
    <property type="component" value="Unassembled WGS sequence"/>
</dbReference>
<dbReference type="EMBL" id="CAQQ02096917">
    <property type="status" value="NOT_ANNOTATED_CDS"/>
    <property type="molecule type" value="Genomic_DNA"/>
</dbReference>
<dbReference type="PANTHER" id="PTHR31206">
    <property type="entry name" value="LP10445P"/>
    <property type="match status" value="1"/>
</dbReference>
<proteinExistence type="predicted"/>
<dbReference type="Pfam" id="PF14774">
    <property type="entry name" value="FAM177"/>
    <property type="match status" value="1"/>
</dbReference>
<evidence type="ECO:0000313" key="1">
    <source>
        <dbReference type="EnsemblMetazoa" id="MESCA001224-PA"/>
    </source>
</evidence>
<dbReference type="PANTHER" id="PTHR31206:SF1">
    <property type="entry name" value="LP10445P"/>
    <property type="match status" value="1"/>
</dbReference>
<keyword evidence="2" id="KW-1185">Reference proteome</keyword>
<dbReference type="AlphaFoldDB" id="T1GD43"/>
<dbReference type="InterPro" id="IPR028260">
    <property type="entry name" value="FAM177"/>
</dbReference>
<dbReference type="EnsemblMetazoa" id="MESCA001224-RA">
    <property type="protein sequence ID" value="MESCA001224-PA"/>
    <property type="gene ID" value="MESCA001224"/>
</dbReference>